<name>A0A520KTZ8_METT2</name>
<dbReference type="AlphaFoldDB" id="A0A520KTZ8"/>
<evidence type="ECO:0000313" key="2">
    <source>
        <dbReference type="Proteomes" id="UP000317158"/>
    </source>
</evidence>
<comment type="caution">
    <text evidence="1">The sequence shown here is derived from an EMBL/GenBank/DDBJ whole genome shotgun (WGS) entry which is preliminary data.</text>
</comment>
<sequence length="162" mass="19048">MVETRNVPGWEYCPVPVCHGGDPRALTFCCHPGYLLTFSNICQRDNMLNTVGLSQKEFVEVKNKFSKDVGWDNEKVCFGSLSYCCLRKNGCPSWRDIVLRELYGPDFKKAFREYMLRKRVLAVKLLEKGKNKDLFKEYIDKEREELKKLGREDILYLLERSY</sequence>
<dbReference type="EMBL" id="RXIF01000004">
    <property type="protein sequence ID" value="RZN65025.1"/>
    <property type="molecule type" value="Genomic_DNA"/>
</dbReference>
<evidence type="ECO:0000313" key="1">
    <source>
        <dbReference type="EMBL" id="RZN65025.1"/>
    </source>
</evidence>
<dbReference type="Proteomes" id="UP000317158">
    <property type="component" value="Unassembled WGS sequence"/>
</dbReference>
<gene>
    <name evidence="1" type="ORF">EF806_02995</name>
</gene>
<protein>
    <recommendedName>
        <fullName evidence="3">Methanogenesis marker 9 domain-containing protein</fullName>
    </recommendedName>
</protein>
<accession>A0A520KTZ8</accession>
<organism evidence="1 2">
    <name type="scientific">Methanoliparum thermophilum</name>
    <dbReference type="NCBI Taxonomy" id="2491083"/>
    <lineage>
        <taxon>Archaea</taxon>
        <taxon>Methanobacteriati</taxon>
        <taxon>Methanobacteriota</taxon>
        <taxon>Candidatus Methanoliparia</taxon>
        <taxon>Candidatus Methanoliparales</taxon>
        <taxon>Candidatus Methanoliparaceae</taxon>
        <taxon>Candidatus Methanoliparum</taxon>
    </lineage>
</organism>
<reference evidence="1 2" key="1">
    <citation type="journal article" date="2019" name="Nat. Microbiol.">
        <title>Wide diversity of methane and short-chain alkane metabolisms in uncultured archaea.</title>
        <authorList>
            <person name="Borrel G."/>
            <person name="Adam P.S."/>
            <person name="McKay L.J."/>
            <person name="Chen L.X."/>
            <person name="Sierra-Garcia I.N."/>
            <person name="Sieber C.M."/>
            <person name="Letourneur Q."/>
            <person name="Ghozlane A."/>
            <person name="Andersen G.L."/>
            <person name="Li W.J."/>
            <person name="Hallam S.J."/>
            <person name="Muyzer G."/>
            <person name="de Oliveira V.M."/>
            <person name="Inskeep W.P."/>
            <person name="Banfield J.F."/>
            <person name="Gribaldo S."/>
        </authorList>
    </citation>
    <scope>NUCLEOTIDE SEQUENCE [LARGE SCALE GENOMIC DNA]</scope>
    <source>
        <strain evidence="1">NM1a</strain>
    </source>
</reference>
<proteinExistence type="predicted"/>
<evidence type="ECO:0008006" key="3">
    <source>
        <dbReference type="Google" id="ProtNLM"/>
    </source>
</evidence>